<dbReference type="EMBL" id="JBHFFA010000006">
    <property type="protein sequence ID" value="KAL2620634.1"/>
    <property type="molecule type" value="Genomic_DNA"/>
</dbReference>
<feature type="region of interest" description="Disordered" evidence="1">
    <location>
        <begin position="1"/>
        <end position="94"/>
    </location>
</feature>
<protein>
    <submittedName>
        <fullName evidence="2">Uncharacterized protein</fullName>
    </submittedName>
</protein>
<proteinExistence type="predicted"/>
<name>A0ABD1Y2J3_9MARC</name>
<reference evidence="2 3" key="1">
    <citation type="submission" date="2024-09" db="EMBL/GenBank/DDBJ databases">
        <title>Chromosome-scale assembly of Riccia fluitans.</title>
        <authorList>
            <person name="Paukszto L."/>
            <person name="Sawicki J."/>
            <person name="Karawczyk K."/>
            <person name="Piernik-Szablinska J."/>
            <person name="Szczecinska M."/>
            <person name="Mazdziarz M."/>
        </authorList>
    </citation>
    <scope>NUCLEOTIDE SEQUENCE [LARGE SCALE GENOMIC DNA]</scope>
    <source>
        <strain evidence="2">Rf_01</strain>
        <tissue evidence="2">Aerial parts of the thallus</tissue>
    </source>
</reference>
<feature type="compositionally biased region" description="Basic residues" evidence="1">
    <location>
        <begin position="85"/>
        <end position="94"/>
    </location>
</feature>
<keyword evidence="3" id="KW-1185">Reference proteome</keyword>
<sequence length="94" mass="10905">MGWKQKRKNVDEQQQANKADVTSHGNKQNVQRRGERLWNFHLRRTCDVNRSDTRGTKRDELDSEGIDDKALARGGQNRITPSSHERRRSAYGAE</sequence>
<accession>A0ABD1Y2J3</accession>
<evidence type="ECO:0000256" key="1">
    <source>
        <dbReference type="SAM" id="MobiDB-lite"/>
    </source>
</evidence>
<comment type="caution">
    <text evidence="2">The sequence shown here is derived from an EMBL/GenBank/DDBJ whole genome shotgun (WGS) entry which is preliminary data.</text>
</comment>
<evidence type="ECO:0000313" key="2">
    <source>
        <dbReference type="EMBL" id="KAL2620634.1"/>
    </source>
</evidence>
<feature type="compositionally biased region" description="Basic and acidic residues" evidence="1">
    <location>
        <begin position="32"/>
        <end position="71"/>
    </location>
</feature>
<evidence type="ECO:0000313" key="3">
    <source>
        <dbReference type="Proteomes" id="UP001605036"/>
    </source>
</evidence>
<dbReference type="Proteomes" id="UP001605036">
    <property type="component" value="Unassembled WGS sequence"/>
</dbReference>
<gene>
    <name evidence="2" type="ORF">R1flu_000839</name>
</gene>
<dbReference type="AlphaFoldDB" id="A0ABD1Y2J3"/>
<organism evidence="2 3">
    <name type="scientific">Riccia fluitans</name>
    <dbReference type="NCBI Taxonomy" id="41844"/>
    <lineage>
        <taxon>Eukaryota</taxon>
        <taxon>Viridiplantae</taxon>
        <taxon>Streptophyta</taxon>
        <taxon>Embryophyta</taxon>
        <taxon>Marchantiophyta</taxon>
        <taxon>Marchantiopsida</taxon>
        <taxon>Marchantiidae</taxon>
        <taxon>Marchantiales</taxon>
        <taxon>Ricciaceae</taxon>
        <taxon>Riccia</taxon>
    </lineage>
</organism>